<sequence>MTLLENKIVCITGSSRGIGRACAVESAKHGATGLILHYFGDQETEAELQSLKEEIYVMTHNHCQVVGVPGEIADSETSQKIVKAGVEAFGRIDVLVSNAGICPFAEFLTMPHAIWERTRQVNLDGSFYVVQAVANQMKSQVPQGGSIIGLASISALVGGEFQCHYTPTKAGIVSMMQSCAIALGKYNIRCNAILPGTIATDINKEDLANEEKREYTIKRTVLGRLGAPDDIAGPMVFLASDLAKYVTGAQLLVDGGLFVNLQ</sequence>
<dbReference type="InParanoid" id="A0A0D0BYB8"/>
<gene>
    <name evidence="5" type="ORF">CY34DRAFT_73133</name>
</gene>
<dbReference type="GO" id="GO:0016616">
    <property type="term" value="F:oxidoreductase activity, acting on the CH-OH group of donors, NAD or NADP as acceptor"/>
    <property type="evidence" value="ECO:0007669"/>
    <property type="project" value="TreeGrafter"/>
</dbReference>
<dbReference type="SUPFAM" id="SSF51735">
    <property type="entry name" value="NAD(P)-binding Rossmann-fold domains"/>
    <property type="match status" value="1"/>
</dbReference>
<dbReference type="EMBL" id="KN835143">
    <property type="protein sequence ID" value="KIK47838.1"/>
    <property type="molecule type" value="Genomic_DNA"/>
</dbReference>
<dbReference type="STRING" id="930992.A0A0D0BYB8"/>
<dbReference type="OrthoDB" id="47007at2759"/>
<keyword evidence="2" id="KW-0521">NADP</keyword>
<dbReference type="GO" id="GO:0019301">
    <property type="term" value="P:rhamnose catabolic process"/>
    <property type="evidence" value="ECO:0007669"/>
    <property type="project" value="UniProtKB-ARBA"/>
</dbReference>
<dbReference type="PANTHER" id="PTHR42760">
    <property type="entry name" value="SHORT-CHAIN DEHYDROGENASES/REDUCTASES FAMILY MEMBER"/>
    <property type="match status" value="1"/>
</dbReference>
<dbReference type="GO" id="GO:0048038">
    <property type="term" value="F:quinone binding"/>
    <property type="evidence" value="ECO:0007669"/>
    <property type="project" value="TreeGrafter"/>
</dbReference>
<dbReference type="Proteomes" id="UP000054485">
    <property type="component" value="Unassembled WGS sequence"/>
</dbReference>
<dbReference type="InterPro" id="IPR002347">
    <property type="entry name" value="SDR_fam"/>
</dbReference>
<dbReference type="InterPro" id="IPR036291">
    <property type="entry name" value="NAD(P)-bd_dom_sf"/>
</dbReference>
<comment type="similarity">
    <text evidence="1">Belongs to the short-chain dehydrogenases/reductases (SDR) family.</text>
</comment>
<organism evidence="5 6">
    <name type="scientific">Suillus luteus UH-Slu-Lm8-n1</name>
    <dbReference type="NCBI Taxonomy" id="930992"/>
    <lineage>
        <taxon>Eukaryota</taxon>
        <taxon>Fungi</taxon>
        <taxon>Dikarya</taxon>
        <taxon>Basidiomycota</taxon>
        <taxon>Agaricomycotina</taxon>
        <taxon>Agaricomycetes</taxon>
        <taxon>Agaricomycetidae</taxon>
        <taxon>Boletales</taxon>
        <taxon>Suillineae</taxon>
        <taxon>Suillaceae</taxon>
        <taxon>Suillus</taxon>
    </lineage>
</organism>
<evidence type="ECO:0008006" key="7">
    <source>
        <dbReference type="Google" id="ProtNLM"/>
    </source>
</evidence>
<evidence type="ECO:0000313" key="5">
    <source>
        <dbReference type="EMBL" id="KIK47838.1"/>
    </source>
</evidence>
<reference evidence="6" key="2">
    <citation type="submission" date="2015-01" db="EMBL/GenBank/DDBJ databases">
        <title>Evolutionary Origins and Diversification of the Mycorrhizal Mutualists.</title>
        <authorList>
            <consortium name="DOE Joint Genome Institute"/>
            <consortium name="Mycorrhizal Genomics Consortium"/>
            <person name="Kohler A."/>
            <person name="Kuo A."/>
            <person name="Nagy L.G."/>
            <person name="Floudas D."/>
            <person name="Copeland A."/>
            <person name="Barry K.W."/>
            <person name="Cichocki N."/>
            <person name="Veneault-Fourrey C."/>
            <person name="LaButti K."/>
            <person name="Lindquist E.A."/>
            <person name="Lipzen A."/>
            <person name="Lundell T."/>
            <person name="Morin E."/>
            <person name="Murat C."/>
            <person name="Riley R."/>
            <person name="Ohm R."/>
            <person name="Sun H."/>
            <person name="Tunlid A."/>
            <person name="Henrissat B."/>
            <person name="Grigoriev I.V."/>
            <person name="Hibbett D.S."/>
            <person name="Martin F."/>
        </authorList>
    </citation>
    <scope>NUCLEOTIDE SEQUENCE [LARGE SCALE GENOMIC DNA]</scope>
    <source>
        <strain evidence="6">UH-Slu-Lm8-n1</strain>
    </source>
</reference>
<evidence type="ECO:0000256" key="3">
    <source>
        <dbReference type="ARBA" id="ARBA00023002"/>
    </source>
</evidence>
<dbReference type="PRINTS" id="PR00081">
    <property type="entry name" value="GDHRDH"/>
</dbReference>
<evidence type="ECO:0000313" key="6">
    <source>
        <dbReference type="Proteomes" id="UP000054485"/>
    </source>
</evidence>
<dbReference type="GO" id="GO:0006633">
    <property type="term" value="P:fatty acid biosynthetic process"/>
    <property type="evidence" value="ECO:0007669"/>
    <property type="project" value="TreeGrafter"/>
</dbReference>
<dbReference type="HOGENOM" id="CLU_010194_1_1_1"/>
<dbReference type="PRINTS" id="PR00080">
    <property type="entry name" value="SDRFAMILY"/>
</dbReference>
<dbReference type="Gene3D" id="3.40.50.720">
    <property type="entry name" value="NAD(P)-binding Rossmann-like Domain"/>
    <property type="match status" value="1"/>
</dbReference>
<dbReference type="AlphaFoldDB" id="A0A0D0BYB8"/>
<dbReference type="CDD" id="cd05233">
    <property type="entry name" value="SDR_c"/>
    <property type="match status" value="1"/>
</dbReference>
<dbReference type="FunFam" id="3.40.50.720:FF:000417">
    <property type="entry name" value="Glucose 1-dehydrogenase, putative"/>
    <property type="match status" value="1"/>
</dbReference>
<name>A0A0D0BYB8_9AGAM</name>
<evidence type="ECO:0000256" key="2">
    <source>
        <dbReference type="ARBA" id="ARBA00022857"/>
    </source>
</evidence>
<keyword evidence="4" id="KW-0684">Rhamnose metabolism</keyword>
<protein>
    <recommendedName>
        <fullName evidence="7">3-oxoacyl-[acyl-carrier-protein] reductase</fullName>
    </recommendedName>
</protein>
<keyword evidence="6" id="KW-1185">Reference proteome</keyword>
<dbReference type="Pfam" id="PF13561">
    <property type="entry name" value="adh_short_C2"/>
    <property type="match status" value="1"/>
</dbReference>
<evidence type="ECO:0000256" key="4">
    <source>
        <dbReference type="ARBA" id="ARBA00023308"/>
    </source>
</evidence>
<dbReference type="PANTHER" id="PTHR42760:SF83">
    <property type="entry name" value="(3R)-3-HYDROXYACYL-COA DEHYDROGENASE"/>
    <property type="match status" value="1"/>
</dbReference>
<keyword evidence="3" id="KW-0560">Oxidoreductase</keyword>
<reference evidence="5 6" key="1">
    <citation type="submission" date="2014-04" db="EMBL/GenBank/DDBJ databases">
        <authorList>
            <consortium name="DOE Joint Genome Institute"/>
            <person name="Kuo A."/>
            <person name="Ruytinx J."/>
            <person name="Rineau F."/>
            <person name="Colpaert J."/>
            <person name="Kohler A."/>
            <person name="Nagy L.G."/>
            <person name="Floudas D."/>
            <person name="Copeland A."/>
            <person name="Barry K.W."/>
            <person name="Cichocki N."/>
            <person name="Veneault-Fourrey C."/>
            <person name="LaButti K."/>
            <person name="Lindquist E.A."/>
            <person name="Lipzen A."/>
            <person name="Lundell T."/>
            <person name="Morin E."/>
            <person name="Murat C."/>
            <person name="Sun H."/>
            <person name="Tunlid A."/>
            <person name="Henrissat B."/>
            <person name="Grigoriev I.V."/>
            <person name="Hibbett D.S."/>
            <person name="Martin F."/>
            <person name="Nordberg H.P."/>
            <person name="Cantor M.N."/>
            <person name="Hua S.X."/>
        </authorList>
    </citation>
    <scope>NUCLEOTIDE SEQUENCE [LARGE SCALE GENOMIC DNA]</scope>
    <source>
        <strain evidence="5 6">UH-Slu-Lm8-n1</strain>
    </source>
</reference>
<evidence type="ECO:0000256" key="1">
    <source>
        <dbReference type="ARBA" id="ARBA00006484"/>
    </source>
</evidence>
<proteinExistence type="inferred from homology"/>
<accession>A0A0D0BYB8</accession>